<keyword evidence="2" id="KW-1185">Reference proteome</keyword>
<dbReference type="Gramene" id="TKW17114">
    <property type="protein sequence ID" value="TKW17114"/>
    <property type="gene ID" value="SEVIR_5G344350v2"/>
</dbReference>
<name>A0A4U6UQ10_SETVI</name>
<evidence type="ECO:0000313" key="1">
    <source>
        <dbReference type="EMBL" id="TKW17114.1"/>
    </source>
</evidence>
<dbReference type="EMBL" id="CM016556">
    <property type="protein sequence ID" value="TKW17114.1"/>
    <property type="molecule type" value="Genomic_DNA"/>
</dbReference>
<organism evidence="1 2">
    <name type="scientific">Setaria viridis</name>
    <name type="common">Green bristlegrass</name>
    <name type="synonym">Setaria italica subsp. viridis</name>
    <dbReference type="NCBI Taxonomy" id="4556"/>
    <lineage>
        <taxon>Eukaryota</taxon>
        <taxon>Viridiplantae</taxon>
        <taxon>Streptophyta</taxon>
        <taxon>Embryophyta</taxon>
        <taxon>Tracheophyta</taxon>
        <taxon>Spermatophyta</taxon>
        <taxon>Magnoliopsida</taxon>
        <taxon>Liliopsida</taxon>
        <taxon>Poales</taxon>
        <taxon>Poaceae</taxon>
        <taxon>PACMAD clade</taxon>
        <taxon>Panicoideae</taxon>
        <taxon>Panicodae</taxon>
        <taxon>Paniceae</taxon>
        <taxon>Cenchrinae</taxon>
        <taxon>Setaria</taxon>
    </lineage>
</organism>
<accession>A0A4U6UQ10</accession>
<sequence>MDQGVLLLPYHLLAGVSSHILVQSPSLYLVACNSARMQDEDARLASTRRYVPIRQEKQVPPSPTALCTHPPHPLLVRVRVMWGHRCSTGLLVCAYLRQRLTQRLVWLSWW</sequence>
<dbReference type="AlphaFoldDB" id="A0A4U6UQ10"/>
<evidence type="ECO:0000313" key="2">
    <source>
        <dbReference type="Proteomes" id="UP000298652"/>
    </source>
</evidence>
<gene>
    <name evidence="1" type="ORF">SEVIR_5G344350v2</name>
</gene>
<protein>
    <submittedName>
        <fullName evidence="1">Uncharacterized protein</fullName>
    </submittedName>
</protein>
<reference evidence="1" key="1">
    <citation type="submission" date="2019-03" db="EMBL/GenBank/DDBJ databases">
        <title>WGS assembly of Setaria viridis.</title>
        <authorList>
            <person name="Huang P."/>
            <person name="Jenkins J."/>
            <person name="Grimwood J."/>
            <person name="Barry K."/>
            <person name="Healey A."/>
            <person name="Mamidi S."/>
            <person name="Sreedasyam A."/>
            <person name="Shu S."/>
            <person name="Feldman M."/>
            <person name="Wu J."/>
            <person name="Yu Y."/>
            <person name="Chen C."/>
            <person name="Johnson J."/>
            <person name="Rokhsar D."/>
            <person name="Baxter I."/>
            <person name="Schmutz J."/>
            <person name="Brutnell T."/>
            <person name="Kellogg E."/>
        </authorList>
    </citation>
    <scope>NUCLEOTIDE SEQUENCE [LARGE SCALE GENOMIC DNA]</scope>
</reference>
<dbReference type="Proteomes" id="UP000298652">
    <property type="component" value="Chromosome 5"/>
</dbReference>
<proteinExistence type="predicted"/>